<evidence type="ECO:0000313" key="4">
    <source>
        <dbReference type="EMBL" id="CZT18769.1"/>
    </source>
</evidence>
<organism evidence="4 5">
    <name type="scientific">Ramularia collo-cygni</name>
    <dbReference type="NCBI Taxonomy" id="112498"/>
    <lineage>
        <taxon>Eukaryota</taxon>
        <taxon>Fungi</taxon>
        <taxon>Dikarya</taxon>
        <taxon>Ascomycota</taxon>
        <taxon>Pezizomycotina</taxon>
        <taxon>Dothideomycetes</taxon>
        <taxon>Dothideomycetidae</taxon>
        <taxon>Mycosphaerellales</taxon>
        <taxon>Mycosphaerellaceae</taxon>
        <taxon>Ramularia</taxon>
    </lineage>
</organism>
<evidence type="ECO:0000313" key="5">
    <source>
        <dbReference type="Proteomes" id="UP000225277"/>
    </source>
</evidence>
<dbReference type="InterPro" id="IPR056637">
    <property type="entry name" value="DUF7735"/>
</dbReference>
<dbReference type="RefSeq" id="XP_023625659.1">
    <property type="nucleotide sequence ID" value="XM_023769891.1"/>
</dbReference>
<evidence type="ECO:0000256" key="1">
    <source>
        <dbReference type="SAM" id="MobiDB-lite"/>
    </source>
</evidence>
<feature type="chain" id="PRO_5013548121" description="DUF7735 domain-containing protein" evidence="2">
    <location>
        <begin position="16"/>
        <end position="236"/>
    </location>
</feature>
<reference evidence="4 5" key="1">
    <citation type="submission" date="2016-03" db="EMBL/GenBank/DDBJ databases">
        <authorList>
            <person name="Ploux O."/>
        </authorList>
    </citation>
    <scope>NUCLEOTIDE SEQUENCE [LARGE SCALE GENOMIC DNA]</scope>
    <source>
        <strain evidence="4 5">URUG2</strain>
    </source>
</reference>
<gene>
    <name evidence="4" type="ORF">RCC_04613</name>
</gene>
<dbReference type="OrthoDB" id="4940591at2759"/>
<dbReference type="EMBL" id="FJUY01000006">
    <property type="protein sequence ID" value="CZT18769.1"/>
    <property type="molecule type" value="Genomic_DNA"/>
</dbReference>
<evidence type="ECO:0000259" key="3">
    <source>
        <dbReference type="Pfam" id="PF24870"/>
    </source>
</evidence>
<feature type="region of interest" description="Disordered" evidence="1">
    <location>
        <begin position="165"/>
        <end position="207"/>
    </location>
</feature>
<dbReference type="PANTHER" id="PTHR42029">
    <property type="entry name" value="AN04G07800"/>
    <property type="match status" value="1"/>
</dbReference>
<dbReference type="PANTHER" id="PTHR42029:SF3">
    <property type="entry name" value="AN04G07800"/>
    <property type="match status" value="1"/>
</dbReference>
<proteinExistence type="predicted"/>
<keyword evidence="5" id="KW-1185">Reference proteome</keyword>
<dbReference type="GeneID" id="35599786"/>
<keyword evidence="2" id="KW-0732">Signal</keyword>
<dbReference type="AlphaFoldDB" id="A0A2D3VB28"/>
<feature type="domain" description="DUF7735" evidence="3">
    <location>
        <begin position="24"/>
        <end position="163"/>
    </location>
</feature>
<accession>A0A2D3VB28</accession>
<dbReference type="Pfam" id="PF24870">
    <property type="entry name" value="DUF7735"/>
    <property type="match status" value="1"/>
</dbReference>
<feature type="compositionally biased region" description="Low complexity" evidence="1">
    <location>
        <begin position="169"/>
        <end position="203"/>
    </location>
</feature>
<sequence>MQPLLGLPFLAFAFAQQSGVHLTVLPSESPTVTQADNWRCATKDIVGYFEPPYPTGALYSARLSYGDEIQPCTYTGGALCPFPEKSLWCGFSTAIPSTLLDQYESYGSTAASWWGARSSAAVSIAEECPQSWWLARDRVSFGATKLNLTIIEAECYAEAHATSSGPVQTSTLTSSTSGISGPLQTSTLSSSASGSSGSTPTQTPDVDSAGVKRAENAAFWSAAGTCIAAGAIILVL</sequence>
<protein>
    <recommendedName>
        <fullName evidence="3">DUF7735 domain-containing protein</fullName>
    </recommendedName>
</protein>
<evidence type="ECO:0000256" key="2">
    <source>
        <dbReference type="SAM" id="SignalP"/>
    </source>
</evidence>
<feature type="signal peptide" evidence="2">
    <location>
        <begin position="1"/>
        <end position="15"/>
    </location>
</feature>
<dbReference type="Proteomes" id="UP000225277">
    <property type="component" value="Unassembled WGS sequence"/>
</dbReference>
<name>A0A2D3VB28_9PEZI</name>